<dbReference type="EMBL" id="JBHSFQ010000064">
    <property type="protein sequence ID" value="MFC4566063.1"/>
    <property type="molecule type" value="Genomic_DNA"/>
</dbReference>
<keyword evidence="1" id="KW-0472">Membrane</keyword>
<evidence type="ECO:0000256" key="1">
    <source>
        <dbReference type="SAM" id="Phobius"/>
    </source>
</evidence>
<keyword evidence="2" id="KW-0732">Signal</keyword>
<proteinExistence type="predicted"/>
<organism evidence="3 4">
    <name type="scientific">Nocardiopsis mangrovi</name>
    <dbReference type="NCBI Taxonomy" id="1179818"/>
    <lineage>
        <taxon>Bacteria</taxon>
        <taxon>Bacillati</taxon>
        <taxon>Actinomycetota</taxon>
        <taxon>Actinomycetes</taxon>
        <taxon>Streptosporangiales</taxon>
        <taxon>Nocardiopsidaceae</taxon>
        <taxon>Nocardiopsis</taxon>
    </lineage>
</organism>
<dbReference type="Proteomes" id="UP001595923">
    <property type="component" value="Unassembled WGS sequence"/>
</dbReference>
<accession>A0ABV9E7V3</accession>
<dbReference type="RefSeq" id="WP_378580609.1">
    <property type="nucleotide sequence ID" value="NZ_JBHSFQ010000064.1"/>
</dbReference>
<feature type="transmembrane region" description="Helical" evidence="1">
    <location>
        <begin position="229"/>
        <end position="250"/>
    </location>
</feature>
<keyword evidence="4" id="KW-1185">Reference proteome</keyword>
<dbReference type="PROSITE" id="PS51257">
    <property type="entry name" value="PROKAR_LIPOPROTEIN"/>
    <property type="match status" value="1"/>
</dbReference>
<gene>
    <name evidence="3" type="ORF">ACFO4E_29765</name>
</gene>
<keyword evidence="1" id="KW-1133">Transmembrane helix</keyword>
<feature type="chain" id="PRO_5047028467" description="Cytochrome c domain-containing protein" evidence="2">
    <location>
        <begin position="20"/>
        <end position="454"/>
    </location>
</feature>
<feature type="signal peptide" evidence="2">
    <location>
        <begin position="1"/>
        <end position="19"/>
    </location>
</feature>
<keyword evidence="1" id="KW-0812">Transmembrane</keyword>
<name>A0ABV9E7V3_9ACTN</name>
<sequence>MKPSSVLAAALLTCGAALACPAAPAAADGLAPSPSAGPPYVGDTTRTERVAEALHGDPLFVDPEAAEFVGAEERGELADLIAGADHPVYVVVTPSTPYDESGGDRELFLHAVRHAMGEDGDGVYIAAAPPDLGTGPYRLTTVLFGVPVDELAALYPDDAPDPPADDIPTARGRLLAQQVAAVLEDVDTAPSAPAESPVPMAAPELSTGPEFVPEEPAAADYTTDLVPGLFVGALLGGALLGAGAGIAALLHRRLRVRPVIAPEAERHLPALLRARRAPTRPSHRRLVRMLDTELRRLTRELAGTPHEHADHAAAVAAYDAATLIRNGGRDDQWLVGGIAMVRAARAALTTPEPDSGRAFCLANPLHGAALEGRAATRYGKPTLRLPAKGPQGAVCAACHAVAGLDRPLTDRVLRLHSDGKWRPHYLSDGFWTTTQYGRRIPDLPRRVLKELDAD</sequence>
<evidence type="ECO:0000256" key="2">
    <source>
        <dbReference type="SAM" id="SignalP"/>
    </source>
</evidence>
<comment type="caution">
    <text evidence="3">The sequence shown here is derived from an EMBL/GenBank/DDBJ whole genome shotgun (WGS) entry which is preliminary data.</text>
</comment>
<protein>
    <recommendedName>
        <fullName evidence="5">Cytochrome c domain-containing protein</fullName>
    </recommendedName>
</protein>
<reference evidence="4" key="1">
    <citation type="journal article" date="2019" name="Int. J. Syst. Evol. Microbiol.">
        <title>The Global Catalogue of Microorganisms (GCM) 10K type strain sequencing project: providing services to taxonomists for standard genome sequencing and annotation.</title>
        <authorList>
            <consortium name="The Broad Institute Genomics Platform"/>
            <consortium name="The Broad Institute Genome Sequencing Center for Infectious Disease"/>
            <person name="Wu L."/>
            <person name="Ma J."/>
        </authorList>
    </citation>
    <scope>NUCLEOTIDE SEQUENCE [LARGE SCALE GENOMIC DNA]</scope>
    <source>
        <strain evidence="4">XZYJ18</strain>
    </source>
</reference>
<evidence type="ECO:0000313" key="4">
    <source>
        <dbReference type="Proteomes" id="UP001595923"/>
    </source>
</evidence>
<evidence type="ECO:0008006" key="5">
    <source>
        <dbReference type="Google" id="ProtNLM"/>
    </source>
</evidence>
<evidence type="ECO:0000313" key="3">
    <source>
        <dbReference type="EMBL" id="MFC4566063.1"/>
    </source>
</evidence>